<evidence type="ECO:0000313" key="3">
    <source>
        <dbReference type="EMBL" id="GFT73733.1"/>
    </source>
</evidence>
<keyword evidence="4" id="KW-1185">Reference proteome</keyword>
<keyword evidence="1" id="KW-0862">Zinc</keyword>
<dbReference type="Proteomes" id="UP000887013">
    <property type="component" value="Unassembled WGS sequence"/>
</dbReference>
<evidence type="ECO:0000313" key="4">
    <source>
        <dbReference type="Proteomes" id="UP000887013"/>
    </source>
</evidence>
<evidence type="ECO:0000259" key="2">
    <source>
        <dbReference type="PROSITE" id="PS50157"/>
    </source>
</evidence>
<reference evidence="3" key="1">
    <citation type="submission" date="2020-08" db="EMBL/GenBank/DDBJ databases">
        <title>Multicomponent nature underlies the extraordinary mechanical properties of spider dragline silk.</title>
        <authorList>
            <person name="Kono N."/>
            <person name="Nakamura H."/>
            <person name="Mori M."/>
            <person name="Yoshida Y."/>
            <person name="Ohtoshi R."/>
            <person name="Malay A.D."/>
            <person name="Moran D.A.P."/>
            <person name="Tomita M."/>
            <person name="Numata K."/>
            <person name="Arakawa K."/>
        </authorList>
    </citation>
    <scope>NUCLEOTIDE SEQUENCE</scope>
</reference>
<dbReference type="PROSITE" id="PS50157">
    <property type="entry name" value="ZINC_FINGER_C2H2_2"/>
    <property type="match status" value="1"/>
</dbReference>
<dbReference type="Gene3D" id="3.30.160.60">
    <property type="entry name" value="Classic Zinc Finger"/>
    <property type="match status" value="1"/>
</dbReference>
<proteinExistence type="predicted"/>
<name>A0A8X6PNS0_NEPPI</name>
<protein>
    <recommendedName>
        <fullName evidence="2">C2H2-type domain-containing protein</fullName>
    </recommendedName>
</protein>
<gene>
    <name evidence="3" type="ORF">NPIL_641251</name>
</gene>
<comment type="caution">
    <text evidence="3">The sequence shown here is derived from an EMBL/GenBank/DDBJ whole genome shotgun (WGS) entry which is preliminary data.</text>
</comment>
<keyword evidence="1" id="KW-0479">Metal-binding</keyword>
<dbReference type="InterPro" id="IPR013087">
    <property type="entry name" value="Znf_C2H2_type"/>
</dbReference>
<accession>A0A8X6PNS0</accession>
<sequence>MALFRAKYISFDRRNFDSESNQNMVGAIVCQCSDFVMCDNSYTVMSGMVDCVNDFSVAESDFVCPDYIQSFRYKYNLKSHGYKFHYNNTILNESLGNQCANYWNMTESNFEGPDCLKTFTNRYNLKRHANKLHSNNTALIDSLKND</sequence>
<organism evidence="3 4">
    <name type="scientific">Nephila pilipes</name>
    <name type="common">Giant wood spider</name>
    <name type="synonym">Nephila maculata</name>
    <dbReference type="NCBI Taxonomy" id="299642"/>
    <lineage>
        <taxon>Eukaryota</taxon>
        <taxon>Metazoa</taxon>
        <taxon>Ecdysozoa</taxon>
        <taxon>Arthropoda</taxon>
        <taxon>Chelicerata</taxon>
        <taxon>Arachnida</taxon>
        <taxon>Araneae</taxon>
        <taxon>Araneomorphae</taxon>
        <taxon>Entelegynae</taxon>
        <taxon>Araneoidea</taxon>
        <taxon>Nephilidae</taxon>
        <taxon>Nephila</taxon>
    </lineage>
</organism>
<dbReference type="EMBL" id="BMAW01070531">
    <property type="protein sequence ID" value="GFT73733.1"/>
    <property type="molecule type" value="Genomic_DNA"/>
</dbReference>
<feature type="domain" description="C2H2-type" evidence="2">
    <location>
        <begin position="110"/>
        <end position="138"/>
    </location>
</feature>
<evidence type="ECO:0000256" key="1">
    <source>
        <dbReference type="PROSITE-ProRule" id="PRU00042"/>
    </source>
</evidence>
<dbReference type="GO" id="GO:0008270">
    <property type="term" value="F:zinc ion binding"/>
    <property type="evidence" value="ECO:0007669"/>
    <property type="project" value="UniProtKB-KW"/>
</dbReference>
<keyword evidence="1" id="KW-0863">Zinc-finger</keyword>
<dbReference type="AlphaFoldDB" id="A0A8X6PNS0"/>